<dbReference type="Proteomes" id="UP000887576">
    <property type="component" value="Unplaced"/>
</dbReference>
<reference evidence="2" key="1">
    <citation type="submission" date="2022-11" db="UniProtKB">
        <authorList>
            <consortium name="WormBaseParasite"/>
        </authorList>
    </citation>
    <scope>IDENTIFICATION</scope>
</reference>
<dbReference type="WBParaSite" id="JU765_v2.g10849.t1">
    <property type="protein sequence ID" value="JU765_v2.g10849.t1"/>
    <property type="gene ID" value="JU765_v2.g10849"/>
</dbReference>
<sequence length="216" mass="24679">MSPVPFEHALTDCYEMTPSGDYNIRTMIIQQHIDVDYYAIVVHLIPDIIFRAPTPIIAIAILTVRTLQICSTRTIGTQTIQARRNVPYMLTLLNIKFIMCNTLYMFNTILMEVLGYGGKIRTMIIQQHIDVDYYAIVVHLIPDIIFRAPTPIIAIAILTVRTLQICSTRTIGTQTIQARRNVPYMLTLLNIKFIMCNTLYMFNTILMEVLGYGGKI</sequence>
<accession>A0AC34PXD8</accession>
<evidence type="ECO:0000313" key="2">
    <source>
        <dbReference type="WBParaSite" id="JU765_v2.g10849.t1"/>
    </source>
</evidence>
<protein>
    <submittedName>
        <fullName evidence="2">Uncharacterized protein</fullName>
    </submittedName>
</protein>
<name>A0AC34PXD8_9BILA</name>
<organism evidence="1 2">
    <name type="scientific">Panagrolaimus sp. JU765</name>
    <dbReference type="NCBI Taxonomy" id="591449"/>
    <lineage>
        <taxon>Eukaryota</taxon>
        <taxon>Metazoa</taxon>
        <taxon>Ecdysozoa</taxon>
        <taxon>Nematoda</taxon>
        <taxon>Chromadorea</taxon>
        <taxon>Rhabditida</taxon>
        <taxon>Tylenchina</taxon>
        <taxon>Panagrolaimomorpha</taxon>
        <taxon>Panagrolaimoidea</taxon>
        <taxon>Panagrolaimidae</taxon>
        <taxon>Panagrolaimus</taxon>
    </lineage>
</organism>
<proteinExistence type="predicted"/>
<evidence type="ECO:0000313" key="1">
    <source>
        <dbReference type="Proteomes" id="UP000887576"/>
    </source>
</evidence>